<keyword evidence="2" id="KW-1185">Reference proteome</keyword>
<accession>A0A232EIX7</accession>
<proteinExistence type="predicted"/>
<reference evidence="1 2" key="1">
    <citation type="journal article" date="2017" name="Curr. Biol.">
        <title>The Evolution of Venom by Co-option of Single-Copy Genes.</title>
        <authorList>
            <person name="Martinson E.O."/>
            <person name="Mrinalini"/>
            <person name="Kelkar Y.D."/>
            <person name="Chang C.H."/>
            <person name="Werren J.H."/>
        </authorList>
    </citation>
    <scope>NUCLEOTIDE SEQUENCE [LARGE SCALE GENOMIC DNA]</scope>
    <source>
        <strain evidence="1 2">Alberta</strain>
        <tissue evidence="1">Whole body</tissue>
    </source>
</reference>
<name>A0A232EIX7_9HYME</name>
<comment type="caution">
    <text evidence="1">The sequence shown here is derived from an EMBL/GenBank/DDBJ whole genome shotgun (WGS) entry which is preliminary data.</text>
</comment>
<dbReference type="EMBL" id="NNAY01004163">
    <property type="protein sequence ID" value="OXU18261.1"/>
    <property type="molecule type" value="Genomic_DNA"/>
</dbReference>
<evidence type="ECO:0000313" key="1">
    <source>
        <dbReference type="EMBL" id="OXU18261.1"/>
    </source>
</evidence>
<organism evidence="1 2">
    <name type="scientific">Trichomalopsis sarcophagae</name>
    <dbReference type="NCBI Taxonomy" id="543379"/>
    <lineage>
        <taxon>Eukaryota</taxon>
        <taxon>Metazoa</taxon>
        <taxon>Ecdysozoa</taxon>
        <taxon>Arthropoda</taxon>
        <taxon>Hexapoda</taxon>
        <taxon>Insecta</taxon>
        <taxon>Pterygota</taxon>
        <taxon>Neoptera</taxon>
        <taxon>Endopterygota</taxon>
        <taxon>Hymenoptera</taxon>
        <taxon>Apocrita</taxon>
        <taxon>Proctotrupomorpha</taxon>
        <taxon>Chalcidoidea</taxon>
        <taxon>Pteromalidae</taxon>
        <taxon>Pteromalinae</taxon>
        <taxon>Trichomalopsis</taxon>
    </lineage>
</organism>
<dbReference type="Proteomes" id="UP000215335">
    <property type="component" value="Unassembled WGS sequence"/>
</dbReference>
<protein>
    <submittedName>
        <fullName evidence="1">Uncharacterized protein</fullName>
    </submittedName>
</protein>
<evidence type="ECO:0000313" key="2">
    <source>
        <dbReference type="Proteomes" id="UP000215335"/>
    </source>
</evidence>
<gene>
    <name evidence="1" type="ORF">TSAR_011736</name>
</gene>
<sequence>MHQLSLSTGRMYMPLNYGYFSTNLKGLENSVTRHFFDVGTWFYVVLNMYNKKKSCGSVPQHLSFLVSPTRKWHFSRRISHIRERATKRNREKEKERGSAGIGFGYTIIILRTCISVTAIAKLRNIANDMRPEQRSYDTEHQTTHMHTILTYTFSDPPGIKISRSNAPICPKHKISSYVESVAPVVELYNSNHIRWQSTHEISRPDKSASRSTCML</sequence>
<dbReference type="AlphaFoldDB" id="A0A232EIX7"/>